<dbReference type="GO" id="GO:0004176">
    <property type="term" value="F:ATP-dependent peptidase activity"/>
    <property type="evidence" value="ECO:0007669"/>
    <property type="project" value="InterPro"/>
</dbReference>
<dbReference type="SMART" id="SM00228">
    <property type="entry name" value="PDZ"/>
    <property type="match status" value="1"/>
</dbReference>
<dbReference type="InterPro" id="IPR027065">
    <property type="entry name" value="Lon_Prtase"/>
</dbReference>
<dbReference type="InterPro" id="IPR020568">
    <property type="entry name" value="Ribosomal_Su5_D2-typ_SF"/>
</dbReference>
<dbReference type="InterPro" id="IPR008269">
    <property type="entry name" value="Lon_proteolytic"/>
</dbReference>
<evidence type="ECO:0000313" key="4">
    <source>
        <dbReference type="Proteomes" id="UP000247922"/>
    </source>
</evidence>
<dbReference type="GO" id="GO:0030163">
    <property type="term" value="P:protein catabolic process"/>
    <property type="evidence" value="ECO:0007669"/>
    <property type="project" value="InterPro"/>
</dbReference>
<keyword evidence="4" id="KW-1185">Reference proteome</keyword>
<proteinExistence type="predicted"/>
<dbReference type="InterPro" id="IPR014721">
    <property type="entry name" value="Ribsml_uS5_D2-typ_fold_subgr"/>
</dbReference>
<protein>
    <submittedName>
        <fullName evidence="3">PDZ domain-containing protein</fullName>
    </submittedName>
</protein>
<gene>
    <name evidence="3" type="ORF">DES38_102206</name>
</gene>
<dbReference type="GO" id="GO:0006508">
    <property type="term" value="P:proteolysis"/>
    <property type="evidence" value="ECO:0007669"/>
    <property type="project" value="InterPro"/>
</dbReference>
<dbReference type="AlphaFoldDB" id="A0A2V3WUH5"/>
<dbReference type="Gene3D" id="2.30.42.10">
    <property type="match status" value="1"/>
</dbReference>
<dbReference type="RefSeq" id="WP_110250499.1">
    <property type="nucleotide sequence ID" value="NZ_QJJR01000002.1"/>
</dbReference>
<dbReference type="SUPFAM" id="SSF50156">
    <property type="entry name" value="PDZ domain-like"/>
    <property type="match status" value="1"/>
</dbReference>
<dbReference type="PANTHER" id="PTHR10046">
    <property type="entry name" value="ATP DEPENDENT LON PROTEASE FAMILY MEMBER"/>
    <property type="match status" value="1"/>
</dbReference>
<comment type="caution">
    <text evidence="3">The sequence shown here is derived from an EMBL/GenBank/DDBJ whole genome shotgun (WGS) entry which is preliminary data.</text>
</comment>
<reference evidence="3 4" key="1">
    <citation type="submission" date="2018-05" db="EMBL/GenBank/DDBJ databases">
        <title>Genomic Encyclopedia of Type Strains, Phase IV (KMG-IV): sequencing the most valuable type-strain genomes for metagenomic binning, comparative biology and taxonomic classification.</title>
        <authorList>
            <person name="Goeker M."/>
        </authorList>
    </citation>
    <scope>NUCLEOTIDE SEQUENCE [LARGE SCALE GENOMIC DNA]</scope>
    <source>
        <strain evidence="3 4">DSM 22440</strain>
    </source>
</reference>
<name>A0A2V3WUH5_9BACI</name>
<dbReference type="NCBIfam" id="NF041438">
    <property type="entry name" value="SepM_fam_S16"/>
    <property type="match status" value="1"/>
</dbReference>
<organism evidence="3 4">
    <name type="scientific">Streptohalobacillus salinus</name>
    <dbReference type="NCBI Taxonomy" id="621096"/>
    <lineage>
        <taxon>Bacteria</taxon>
        <taxon>Bacillati</taxon>
        <taxon>Bacillota</taxon>
        <taxon>Bacilli</taxon>
        <taxon>Bacillales</taxon>
        <taxon>Bacillaceae</taxon>
        <taxon>Streptohalobacillus</taxon>
    </lineage>
</organism>
<accession>A0A2V3WUH5</accession>
<dbReference type="OrthoDB" id="2356897at2"/>
<dbReference type="Pfam" id="PF05362">
    <property type="entry name" value="Lon_C"/>
    <property type="match status" value="1"/>
</dbReference>
<feature type="transmembrane region" description="Helical" evidence="1">
    <location>
        <begin position="9"/>
        <end position="30"/>
    </location>
</feature>
<keyword evidence="1" id="KW-0812">Transmembrane</keyword>
<sequence length="342" mass="37695">MQWVKKHGIFLVFISVILIGSLLPLPYYIYKPGSADPLNPVVAVEAGYDSEGDMHLVTIRGGRATPLNYIIALFSDYQDIYPLEEVFPEGYDRDNYMKNQLMMMESAQQKSVLVAFDQANVDYHVEYEGVYVVDVLAGMPAEAVLETGDKIIAIEGQSIVDADDLIEKVESYQVHDELKFTVIRDEESFETIIELVPFETDADDFGIGIQLVTNREVELSRDVVFDSGDIGGPSAGLALALEVYDQLTSEDITHGLNIAATGEIDYDGSVHRIGGVDKKVVAADKQACDIFFVPNEEGREHSNYLVAKQTAEAIGSDMAIVPVDTIDDALNYLTDLQIAHGK</sequence>
<dbReference type="EMBL" id="QJJR01000002">
    <property type="protein sequence ID" value="PXW92622.1"/>
    <property type="molecule type" value="Genomic_DNA"/>
</dbReference>
<evidence type="ECO:0000256" key="1">
    <source>
        <dbReference type="SAM" id="Phobius"/>
    </source>
</evidence>
<keyword evidence="1" id="KW-1133">Transmembrane helix</keyword>
<dbReference type="PROSITE" id="PS50106">
    <property type="entry name" value="PDZ"/>
    <property type="match status" value="1"/>
</dbReference>
<dbReference type="Pfam" id="PF13180">
    <property type="entry name" value="PDZ_2"/>
    <property type="match status" value="1"/>
</dbReference>
<dbReference type="Proteomes" id="UP000247922">
    <property type="component" value="Unassembled WGS sequence"/>
</dbReference>
<evidence type="ECO:0000313" key="3">
    <source>
        <dbReference type="EMBL" id="PXW92622.1"/>
    </source>
</evidence>
<feature type="domain" description="PDZ" evidence="2">
    <location>
        <begin position="101"/>
        <end position="159"/>
    </location>
</feature>
<dbReference type="Gene3D" id="3.30.230.10">
    <property type="match status" value="1"/>
</dbReference>
<dbReference type="InterPro" id="IPR001478">
    <property type="entry name" value="PDZ"/>
</dbReference>
<evidence type="ECO:0000259" key="2">
    <source>
        <dbReference type="PROSITE" id="PS50106"/>
    </source>
</evidence>
<dbReference type="InterPro" id="IPR036034">
    <property type="entry name" value="PDZ_sf"/>
</dbReference>
<dbReference type="SUPFAM" id="SSF54211">
    <property type="entry name" value="Ribosomal protein S5 domain 2-like"/>
    <property type="match status" value="1"/>
</dbReference>
<dbReference type="GO" id="GO:0005524">
    <property type="term" value="F:ATP binding"/>
    <property type="evidence" value="ECO:0007669"/>
    <property type="project" value="InterPro"/>
</dbReference>
<dbReference type="GO" id="GO:0004252">
    <property type="term" value="F:serine-type endopeptidase activity"/>
    <property type="evidence" value="ECO:0007669"/>
    <property type="project" value="InterPro"/>
</dbReference>
<keyword evidence="1" id="KW-0472">Membrane</keyword>